<dbReference type="GO" id="GO:0019369">
    <property type="term" value="P:arachidonate metabolic process"/>
    <property type="evidence" value="ECO:0007669"/>
    <property type="project" value="TreeGrafter"/>
</dbReference>
<gene>
    <name evidence="6" type="ORF">M422DRAFT_35101</name>
</gene>
<dbReference type="PANTHER" id="PTHR24185">
    <property type="entry name" value="CALCIUM-INDEPENDENT PHOSPHOLIPASE A2-GAMMA"/>
    <property type="match status" value="1"/>
</dbReference>
<evidence type="ECO:0000313" key="7">
    <source>
        <dbReference type="Proteomes" id="UP000054279"/>
    </source>
</evidence>
<dbReference type="GO" id="GO:0046486">
    <property type="term" value="P:glycerolipid metabolic process"/>
    <property type="evidence" value="ECO:0007669"/>
    <property type="project" value="UniProtKB-ARBA"/>
</dbReference>
<accession>A0A0C9VAI9</accession>
<evidence type="ECO:0000259" key="5">
    <source>
        <dbReference type="PROSITE" id="PS51635"/>
    </source>
</evidence>
<dbReference type="AlphaFoldDB" id="A0A0C9VAI9"/>
<dbReference type="GO" id="GO:0047499">
    <property type="term" value="F:calcium-independent phospholipase A2 activity"/>
    <property type="evidence" value="ECO:0007669"/>
    <property type="project" value="TreeGrafter"/>
</dbReference>
<dbReference type="PROSITE" id="PS51635">
    <property type="entry name" value="PNPLA"/>
    <property type="match status" value="1"/>
</dbReference>
<dbReference type="HOGENOM" id="CLU_169792_1_1_1"/>
<dbReference type="GO" id="GO:0016042">
    <property type="term" value="P:lipid catabolic process"/>
    <property type="evidence" value="ECO:0007669"/>
    <property type="project" value="UniProtKB-KW"/>
</dbReference>
<reference evidence="6 7" key="1">
    <citation type="submission" date="2014-06" db="EMBL/GenBank/DDBJ databases">
        <title>Evolutionary Origins and Diversification of the Mycorrhizal Mutualists.</title>
        <authorList>
            <consortium name="DOE Joint Genome Institute"/>
            <consortium name="Mycorrhizal Genomics Consortium"/>
            <person name="Kohler A."/>
            <person name="Kuo A."/>
            <person name="Nagy L.G."/>
            <person name="Floudas D."/>
            <person name="Copeland A."/>
            <person name="Barry K.W."/>
            <person name="Cichocki N."/>
            <person name="Veneault-Fourrey C."/>
            <person name="LaButti K."/>
            <person name="Lindquist E.A."/>
            <person name="Lipzen A."/>
            <person name="Lundell T."/>
            <person name="Morin E."/>
            <person name="Murat C."/>
            <person name="Riley R."/>
            <person name="Ohm R."/>
            <person name="Sun H."/>
            <person name="Tunlid A."/>
            <person name="Henrissat B."/>
            <person name="Grigoriev I.V."/>
            <person name="Hibbett D.S."/>
            <person name="Martin F."/>
        </authorList>
    </citation>
    <scope>NUCLEOTIDE SEQUENCE [LARGE SCALE GENOMIC DNA]</scope>
    <source>
        <strain evidence="6 7">SS14</strain>
    </source>
</reference>
<feature type="short sequence motif" description="GXGXXG" evidence="4">
    <location>
        <begin position="17"/>
        <end position="22"/>
    </location>
</feature>
<comment type="caution">
    <text evidence="4">Lacks conserved residue(s) required for the propagation of feature annotation.</text>
</comment>
<keyword evidence="1" id="KW-0378">Hydrolase</keyword>
<name>A0A0C9VAI9_SPHS4</name>
<evidence type="ECO:0000256" key="4">
    <source>
        <dbReference type="PROSITE-ProRule" id="PRU01161"/>
    </source>
</evidence>
<dbReference type="GO" id="GO:0016020">
    <property type="term" value="C:membrane"/>
    <property type="evidence" value="ECO:0007669"/>
    <property type="project" value="TreeGrafter"/>
</dbReference>
<evidence type="ECO:0000256" key="1">
    <source>
        <dbReference type="ARBA" id="ARBA00022801"/>
    </source>
</evidence>
<evidence type="ECO:0000313" key="6">
    <source>
        <dbReference type="EMBL" id="KIJ34495.1"/>
    </source>
</evidence>
<keyword evidence="7" id="KW-1185">Reference proteome</keyword>
<protein>
    <recommendedName>
        <fullName evidence="5">PNPLA domain-containing protein</fullName>
    </recommendedName>
</protein>
<evidence type="ECO:0000256" key="3">
    <source>
        <dbReference type="ARBA" id="ARBA00023098"/>
    </source>
</evidence>
<dbReference type="EMBL" id="KN837199">
    <property type="protein sequence ID" value="KIJ34495.1"/>
    <property type="molecule type" value="Genomic_DNA"/>
</dbReference>
<proteinExistence type="predicted"/>
<dbReference type="InterPro" id="IPR002641">
    <property type="entry name" value="PNPLA_dom"/>
</dbReference>
<sequence>MTDSNQRNGLRLLSFDGGGIRGMSELLILKEIMERVRSQENLPSIPLPWEYFDMIGGTGTGG</sequence>
<keyword evidence="3" id="KW-0443">Lipid metabolism</keyword>
<organism evidence="6 7">
    <name type="scientific">Sphaerobolus stellatus (strain SS14)</name>
    <dbReference type="NCBI Taxonomy" id="990650"/>
    <lineage>
        <taxon>Eukaryota</taxon>
        <taxon>Fungi</taxon>
        <taxon>Dikarya</taxon>
        <taxon>Basidiomycota</taxon>
        <taxon>Agaricomycotina</taxon>
        <taxon>Agaricomycetes</taxon>
        <taxon>Phallomycetidae</taxon>
        <taxon>Geastrales</taxon>
        <taxon>Sphaerobolaceae</taxon>
        <taxon>Sphaerobolus</taxon>
    </lineage>
</organism>
<feature type="domain" description="PNPLA" evidence="5">
    <location>
        <begin position="13"/>
        <end position="62"/>
    </location>
</feature>
<keyword evidence="2" id="KW-0442">Lipid degradation</keyword>
<dbReference type="InterPro" id="IPR016035">
    <property type="entry name" value="Acyl_Trfase/lysoPLipase"/>
</dbReference>
<dbReference type="Gene3D" id="3.40.1090.10">
    <property type="entry name" value="Cytosolic phospholipase A2 catalytic domain"/>
    <property type="match status" value="1"/>
</dbReference>
<dbReference type="SUPFAM" id="SSF52151">
    <property type="entry name" value="FabD/lysophospholipase-like"/>
    <property type="match status" value="1"/>
</dbReference>
<evidence type="ECO:0000256" key="2">
    <source>
        <dbReference type="ARBA" id="ARBA00022963"/>
    </source>
</evidence>
<dbReference type="PANTHER" id="PTHR24185:SF1">
    <property type="entry name" value="CALCIUM-INDEPENDENT PHOSPHOLIPASE A2-GAMMA"/>
    <property type="match status" value="1"/>
</dbReference>
<dbReference type="OrthoDB" id="630895at2759"/>
<dbReference type="Proteomes" id="UP000054279">
    <property type="component" value="Unassembled WGS sequence"/>
</dbReference>